<name>A0A0P7UWY9_SCLFO</name>
<protein>
    <recommendedName>
        <fullName evidence="9">Vang-like protein</fullName>
    </recommendedName>
</protein>
<dbReference type="GO" id="GO:0005886">
    <property type="term" value="C:plasma membrane"/>
    <property type="evidence" value="ECO:0007669"/>
    <property type="project" value="UniProtKB-SubCell"/>
</dbReference>
<evidence type="ECO:0000256" key="1">
    <source>
        <dbReference type="ARBA" id="ARBA00004651"/>
    </source>
</evidence>
<evidence type="ECO:0000256" key="2">
    <source>
        <dbReference type="ARBA" id="ARBA00022475"/>
    </source>
</evidence>
<gene>
    <name evidence="7" type="ORF">Z043_106235</name>
</gene>
<evidence type="ECO:0000256" key="6">
    <source>
        <dbReference type="ARBA" id="ARBA00025718"/>
    </source>
</evidence>
<evidence type="ECO:0000256" key="5">
    <source>
        <dbReference type="ARBA" id="ARBA00023136"/>
    </source>
</evidence>
<dbReference type="Pfam" id="PF06638">
    <property type="entry name" value="Strabismus"/>
    <property type="match status" value="1"/>
</dbReference>
<dbReference type="Proteomes" id="UP000034805">
    <property type="component" value="Unassembled WGS sequence"/>
</dbReference>
<comment type="similarity">
    <text evidence="6">Belongs to the Vang family.</text>
</comment>
<keyword evidence="3" id="KW-0812">Transmembrane</keyword>
<evidence type="ECO:0000256" key="4">
    <source>
        <dbReference type="ARBA" id="ARBA00022989"/>
    </source>
</evidence>
<evidence type="ECO:0000313" key="7">
    <source>
        <dbReference type="EMBL" id="KPP74596.1"/>
    </source>
</evidence>
<evidence type="ECO:0008006" key="9">
    <source>
        <dbReference type="Google" id="ProtNLM"/>
    </source>
</evidence>
<comment type="caution">
    <text evidence="7">The sequence shown here is derived from an EMBL/GenBank/DDBJ whole genome shotgun (WGS) entry which is preliminary data.</text>
</comment>
<reference evidence="7 8" key="1">
    <citation type="submission" date="2015-08" db="EMBL/GenBank/DDBJ databases">
        <title>The genome of the Asian arowana (Scleropages formosus).</title>
        <authorList>
            <person name="Tan M.H."/>
            <person name="Gan H.M."/>
            <person name="Croft L.J."/>
            <person name="Austin C.M."/>
        </authorList>
    </citation>
    <scope>NUCLEOTIDE SEQUENCE [LARGE SCALE GENOMIC DNA]</scope>
    <source>
        <strain evidence="7">Aro1</strain>
    </source>
</reference>
<dbReference type="EMBL" id="JARO02001722">
    <property type="protein sequence ID" value="KPP74596.1"/>
    <property type="molecule type" value="Genomic_DNA"/>
</dbReference>
<proteinExistence type="inferred from homology"/>
<accession>A0A0P7UWY9</accession>
<dbReference type="STRING" id="113540.ENSSFOP00015018549"/>
<sequence length="341" mass="38949">MRLHDSRHPALTTRLPISLPKDENYQGIVQYAVSLVDTLLFIHYLAIVLLELRHLQVIYSVRVTRSTDGETRHYSLGQLSIQRAALVILENYYRDFPVHNPALLTAAKSRATKHMAGLKVYNVDGEWGPGSGPANNSTPSQSRAMIAAAARRRDTSHNELYYEEADHERRVRKRRARLVVAVEEAFTHIKRMQEEDQKKPPSEVMDPREAAQAIFPSMARALQKYLRTTRQQHCHTMESIQQHLAFCITNNMTPKAFLESYLTPGPTLQYGRDRWLARHWTLVSEDSVTSGLKDGSVFLLKCIDFGLVVTATKIPFIKLSEEFIDPKSHKFVLRLQSETSV</sequence>
<evidence type="ECO:0000313" key="8">
    <source>
        <dbReference type="Proteomes" id="UP000034805"/>
    </source>
</evidence>
<dbReference type="InterPro" id="IPR009539">
    <property type="entry name" value="VANGL"/>
</dbReference>
<keyword evidence="5" id="KW-0472">Membrane</keyword>
<dbReference type="PANTHER" id="PTHR20886">
    <property type="entry name" value="VANG-LIKE PROTEIN"/>
    <property type="match status" value="1"/>
</dbReference>
<dbReference type="AlphaFoldDB" id="A0A0P7UWY9"/>
<keyword evidence="2" id="KW-1003">Cell membrane</keyword>
<comment type="subcellular location">
    <subcellularLocation>
        <location evidence="1">Cell membrane</location>
        <topology evidence="1">Multi-pass membrane protein</topology>
    </subcellularLocation>
</comment>
<evidence type="ECO:0000256" key="3">
    <source>
        <dbReference type="ARBA" id="ARBA00022692"/>
    </source>
</evidence>
<keyword evidence="4" id="KW-1133">Transmembrane helix</keyword>
<organism evidence="7 8">
    <name type="scientific">Scleropages formosus</name>
    <name type="common">Asian bonytongue</name>
    <name type="synonym">Osteoglossum formosum</name>
    <dbReference type="NCBI Taxonomy" id="113540"/>
    <lineage>
        <taxon>Eukaryota</taxon>
        <taxon>Metazoa</taxon>
        <taxon>Chordata</taxon>
        <taxon>Craniata</taxon>
        <taxon>Vertebrata</taxon>
        <taxon>Euteleostomi</taxon>
        <taxon>Actinopterygii</taxon>
        <taxon>Neopterygii</taxon>
        <taxon>Teleostei</taxon>
        <taxon>Osteoglossocephala</taxon>
        <taxon>Osteoglossomorpha</taxon>
        <taxon>Osteoglossiformes</taxon>
        <taxon>Osteoglossidae</taxon>
        <taxon>Scleropages</taxon>
    </lineage>
</organism>